<dbReference type="Pfam" id="PF19850">
    <property type="entry name" value="DUF6325"/>
    <property type="match status" value="1"/>
</dbReference>
<evidence type="ECO:0000313" key="2">
    <source>
        <dbReference type="Proteomes" id="UP001352223"/>
    </source>
</evidence>
<keyword evidence="2" id="KW-1185">Reference proteome</keyword>
<dbReference type="RefSeq" id="WP_324766122.1">
    <property type="nucleotide sequence ID" value="NZ_BAAATS010000013.1"/>
</dbReference>
<organism evidence="1 2">
    <name type="scientific">Streptomyces kunmingensis</name>
    <dbReference type="NCBI Taxonomy" id="68225"/>
    <lineage>
        <taxon>Bacteria</taxon>
        <taxon>Bacillati</taxon>
        <taxon>Actinomycetota</taxon>
        <taxon>Actinomycetes</taxon>
        <taxon>Kitasatosporales</taxon>
        <taxon>Streptomycetaceae</taxon>
        <taxon>Streptomyces</taxon>
    </lineage>
</organism>
<dbReference type="Proteomes" id="UP001352223">
    <property type="component" value="Unassembled WGS sequence"/>
</dbReference>
<sequence length="146" mass="15645">MPHGLNADTVGPVDVAVIAFPGNHFHGAIVPALQELQHNGTVHILDLTFVKKGTDGTTLIVELSDTEIAEAFHHLADTQFDLLSDADLQAVADDLAPESSAMIIVWENTWAARLSTALRDSQGDIMMLERIPRKAVLAAIAALDSN</sequence>
<evidence type="ECO:0000313" key="1">
    <source>
        <dbReference type="EMBL" id="MEB3959138.1"/>
    </source>
</evidence>
<comment type="caution">
    <text evidence="1">The sequence shown here is derived from an EMBL/GenBank/DDBJ whole genome shotgun (WGS) entry which is preliminary data.</text>
</comment>
<name>A0ABU6C343_9ACTN</name>
<gene>
    <name evidence="1" type="ORF">OKJ48_02535</name>
</gene>
<proteinExistence type="predicted"/>
<dbReference type="EMBL" id="JAOZYB010000006">
    <property type="protein sequence ID" value="MEB3959138.1"/>
    <property type="molecule type" value="Genomic_DNA"/>
</dbReference>
<reference evidence="1 2" key="1">
    <citation type="submission" date="2022-10" db="EMBL/GenBank/DDBJ databases">
        <authorList>
            <person name="Xie J."/>
            <person name="Shen N."/>
        </authorList>
    </citation>
    <scope>NUCLEOTIDE SEQUENCE [LARGE SCALE GENOMIC DNA]</scope>
    <source>
        <strain evidence="1 2">DSM 41681</strain>
    </source>
</reference>
<protein>
    <submittedName>
        <fullName evidence="1">DUF6325 family protein</fullName>
    </submittedName>
</protein>
<dbReference type="InterPro" id="IPR046288">
    <property type="entry name" value="DUF6325"/>
</dbReference>
<accession>A0ABU6C343</accession>